<dbReference type="Pfam" id="PF08323">
    <property type="entry name" value="Glyco_transf_5"/>
    <property type="match status" value="1"/>
</dbReference>
<dbReference type="PANTHER" id="PTHR45825:SF11">
    <property type="entry name" value="ALPHA AMYLASE DOMAIN-CONTAINING PROTEIN"/>
    <property type="match status" value="1"/>
</dbReference>
<proteinExistence type="predicted"/>
<gene>
    <name evidence="4" type="ORF">METZ01_LOCUS76168</name>
</gene>
<keyword evidence="1" id="KW-0328">Glycosyltransferase</keyword>
<evidence type="ECO:0000259" key="3">
    <source>
        <dbReference type="Pfam" id="PF08323"/>
    </source>
</evidence>
<dbReference type="EMBL" id="UINC01005750">
    <property type="protein sequence ID" value="SVA23314.1"/>
    <property type="molecule type" value="Genomic_DNA"/>
</dbReference>
<dbReference type="GO" id="GO:0016757">
    <property type="term" value="F:glycosyltransferase activity"/>
    <property type="evidence" value="ECO:0007669"/>
    <property type="project" value="UniProtKB-KW"/>
</dbReference>
<evidence type="ECO:0000256" key="1">
    <source>
        <dbReference type="ARBA" id="ARBA00022676"/>
    </source>
</evidence>
<dbReference type="Gene3D" id="3.40.50.2000">
    <property type="entry name" value="Glycogen Phosphorylase B"/>
    <property type="match status" value="1"/>
</dbReference>
<dbReference type="PANTHER" id="PTHR45825">
    <property type="entry name" value="GRANULE-BOUND STARCH SYNTHASE 1, CHLOROPLASTIC/AMYLOPLASTIC"/>
    <property type="match status" value="1"/>
</dbReference>
<accession>A0A381U5K6</accession>
<sequence length="277" mass="31897">MSKKIYFSTTEIIPFANVSSIAGFSTNIPTKLQEFGHDIRTILPKYGFISERKYILREVIRLREIPFEFCGTEAIASAKSAFIPKTRVQVYFLEDEYWFKPLTNLLYKSKNGRVLTDNAKRYAYYSKAVISTLPHLFWVPDIFVCNGWQSALIPNLYKEHYEGINEFYKDIKTVLVIHDLDEYSVVDKSDLLDIGVKIHSNLKGKKLNIYDVSSYNADAIMIIDRPGNKISTKLLNKIAFKDNKKKITIFEEKGTEEIDYGPVTESLDQIISDLTSK</sequence>
<dbReference type="SUPFAM" id="SSF53756">
    <property type="entry name" value="UDP-Glycosyltransferase/glycogen phosphorylase"/>
    <property type="match status" value="1"/>
</dbReference>
<evidence type="ECO:0000256" key="2">
    <source>
        <dbReference type="ARBA" id="ARBA00022679"/>
    </source>
</evidence>
<organism evidence="4">
    <name type="scientific">marine metagenome</name>
    <dbReference type="NCBI Taxonomy" id="408172"/>
    <lineage>
        <taxon>unclassified sequences</taxon>
        <taxon>metagenomes</taxon>
        <taxon>ecological metagenomes</taxon>
    </lineage>
</organism>
<evidence type="ECO:0000313" key="4">
    <source>
        <dbReference type="EMBL" id="SVA23314.1"/>
    </source>
</evidence>
<dbReference type="AlphaFoldDB" id="A0A381U5K6"/>
<feature type="domain" description="Starch synthase catalytic" evidence="3">
    <location>
        <begin position="4"/>
        <end position="217"/>
    </location>
</feature>
<keyword evidence="2" id="KW-0808">Transferase</keyword>
<reference evidence="4" key="1">
    <citation type="submission" date="2018-05" db="EMBL/GenBank/DDBJ databases">
        <authorList>
            <person name="Lanie J.A."/>
            <person name="Ng W.-L."/>
            <person name="Kazmierczak K.M."/>
            <person name="Andrzejewski T.M."/>
            <person name="Davidsen T.M."/>
            <person name="Wayne K.J."/>
            <person name="Tettelin H."/>
            <person name="Glass J.I."/>
            <person name="Rusch D."/>
            <person name="Podicherti R."/>
            <person name="Tsui H.-C.T."/>
            <person name="Winkler M.E."/>
        </authorList>
    </citation>
    <scope>NUCLEOTIDE SEQUENCE</scope>
</reference>
<dbReference type="InterPro" id="IPR013534">
    <property type="entry name" value="Starch_synth_cat_dom"/>
</dbReference>
<name>A0A381U5K6_9ZZZZ</name>
<protein>
    <recommendedName>
        <fullName evidence="3">Starch synthase catalytic domain-containing protein</fullName>
    </recommendedName>
</protein>